<protein>
    <submittedName>
        <fullName evidence="1">Uncharacterized protein</fullName>
    </submittedName>
</protein>
<sequence>MSNTNSITINEIILSLFNFFINHNHIKSSKVIHMLIIPRFELVVNNFVKNISGNDKKGTIA</sequence>
<gene>
    <name evidence="1" type="ORF">Sa45lw_74</name>
</gene>
<evidence type="ECO:0000313" key="2">
    <source>
        <dbReference type="Proteomes" id="UP000319476"/>
    </source>
</evidence>
<proteinExistence type="predicted"/>
<dbReference type="EMBL" id="MK977694">
    <property type="protein sequence ID" value="QDF15099.1"/>
    <property type="molecule type" value="Genomic_DNA"/>
</dbReference>
<accession>A0A4Y6E924</accession>
<name>A0A4Y6E924_9CAUD</name>
<organism evidence="1 2">
    <name type="scientific">Escherichia phage vB_EcoM-Sa45lw</name>
    <dbReference type="NCBI Taxonomy" id="2589644"/>
    <lineage>
        <taxon>Viruses</taxon>
        <taxon>Duplodnaviria</taxon>
        <taxon>Heunggongvirae</taxon>
        <taxon>Uroviricota</taxon>
        <taxon>Caudoviricetes</taxon>
        <taxon>Pantevenvirales</taxon>
        <taxon>Straboviridae</taxon>
        <taxon>Tevenvirinae</taxon>
        <taxon>Tequatrovirus</taxon>
        <taxon>Tequatrovirus sf23</taxon>
    </lineage>
</organism>
<evidence type="ECO:0000313" key="1">
    <source>
        <dbReference type="EMBL" id="QDF15099.1"/>
    </source>
</evidence>
<dbReference type="Proteomes" id="UP000319476">
    <property type="component" value="Segment"/>
</dbReference>
<reference evidence="1 2" key="1">
    <citation type="submission" date="2019-05" db="EMBL/GenBank/DDBJ databases">
        <title>Complete Genome Sequence of a T4-like Phage, Escherichia phage vB_EcoM-Sa45lw, Infecting Shiga Toxin-Producing E. coli Strains.</title>
        <authorList>
            <person name="Liao Y.-T."/>
            <person name="Zhang Y."/>
            <person name="Salvador A."/>
            <person name="Wu V.C.H."/>
        </authorList>
    </citation>
    <scope>NUCLEOTIDE SEQUENCE [LARGE SCALE GENOMIC DNA]</scope>
</reference>